<proteinExistence type="predicted"/>
<evidence type="ECO:0000313" key="1">
    <source>
        <dbReference type="EMBL" id="AIG79737.1"/>
    </source>
</evidence>
<dbReference type="AlphaFoldDB" id="A0A075UZY4"/>
<organism evidence="1 2">
    <name type="scientific">Amycolatopsis japonica</name>
    <dbReference type="NCBI Taxonomy" id="208439"/>
    <lineage>
        <taxon>Bacteria</taxon>
        <taxon>Bacillati</taxon>
        <taxon>Actinomycetota</taxon>
        <taxon>Actinomycetes</taxon>
        <taxon>Pseudonocardiales</taxon>
        <taxon>Pseudonocardiaceae</taxon>
        <taxon>Amycolatopsis</taxon>
        <taxon>Amycolatopsis japonica group</taxon>
    </lineage>
</organism>
<gene>
    <name evidence="1" type="ORF">AJAP_34650</name>
</gene>
<dbReference type="KEGG" id="aja:AJAP_34650"/>
<dbReference type="eggNOG" id="ENOG503433J">
    <property type="taxonomic scope" value="Bacteria"/>
</dbReference>
<keyword evidence="2" id="KW-1185">Reference proteome</keyword>
<evidence type="ECO:0000313" key="2">
    <source>
        <dbReference type="Proteomes" id="UP000028492"/>
    </source>
</evidence>
<dbReference type="RefSeq" id="WP_037332246.1">
    <property type="nucleotide sequence ID" value="NZ_CP008953.1"/>
</dbReference>
<protein>
    <submittedName>
        <fullName evidence="1">Uncharacterized protein</fullName>
    </submittedName>
</protein>
<sequence length="142" mass="15942">MFWFAPVSWTPHDEAELIAGWRLWLELGDRTWPSAAWDGTAADVVRPLRELVAACDEIETGYRGAVDEPSEEFIRIIQFLVWTVSTVIELWADDEVPLDAERIALLHADLAGFAEQAERVLELLAVSGGWTGLAAEHRRTGR</sequence>
<dbReference type="Proteomes" id="UP000028492">
    <property type="component" value="Chromosome"/>
</dbReference>
<accession>A0A075UZY4</accession>
<dbReference type="HOGENOM" id="CLU_1748331_0_0_11"/>
<dbReference type="EMBL" id="CP008953">
    <property type="protein sequence ID" value="AIG79737.1"/>
    <property type="molecule type" value="Genomic_DNA"/>
</dbReference>
<name>A0A075UZY4_9PSEU</name>
<reference evidence="1 2" key="1">
    <citation type="journal article" date="2014" name="J. Biotechnol.">
        <title>Complete genome sequence of the actinobacterium Amycolatopsis japonica MG417-CF17(T) (=DSM 44213T) producing (S,S)-N,N'-ethylenediaminedisuccinic acid.</title>
        <authorList>
            <person name="Stegmann E."/>
            <person name="Albersmeier A."/>
            <person name="Spohn M."/>
            <person name="Gert H."/>
            <person name="Weber T."/>
            <person name="Wohlleben W."/>
            <person name="Kalinowski J."/>
            <person name="Ruckert C."/>
        </authorList>
    </citation>
    <scope>NUCLEOTIDE SEQUENCE [LARGE SCALE GENOMIC DNA]</scope>
    <source>
        <strain evidence="2">MG417-CF17 (DSM 44213)</strain>
    </source>
</reference>